<keyword evidence="2" id="KW-1185">Reference proteome</keyword>
<dbReference type="AlphaFoldDB" id="A0AAN6Q099"/>
<dbReference type="Proteomes" id="UP001305647">
    <property type="component" value="Unassembled WGS sequence"/>
</dbReference>
<comment type="caution">
    <text evidence="1">The sequence shown here is derived from an EMBL/GenBank/DDBJ whole genome shotgun (WGS) entry which is preliminary data.</text>
</comment>
<protein>
    <submittedName>
        <fullName evidence="1">Uncharacterized protein</fullName>
    </submittedName>
</protein>
<gene>
    <name evidence="1" type="ORF">N658DRAFT_169132</name>
</gene>
<evidence type="ECO:0000313" key="1">
    <source>
        <dbReference type="EMBL" id="KAK4099365.1"/>
    </source>
</evidence>
<dbReference type="EMBL" id="MU863650">
    <property type="protein sequence ID" value="KAK4099365.1"/>
    <property type="molecule type" value="Genomic_DNA"/>
</dbReference>
<reference evidence="1" key="2">
    <citation type="submission" date="2023-05" db="EMBL/GenBank/DDBJ databases">
        <authorList>
            <consortium name="Lawrence Berkeley National Laboratory"/>
            <person name="Steindorff A."/>
            <person name="Hensen N."/>
            <person name="Bonometti L."/>
            <person name="Westerberg I."/>
            <person name="Brannstrom I.O."/>
            <person name="Guillou S."/>
            <person name="Cros-Aarteil S."/>
            <person name="Calhoun S."/>
            <person name="Haridas S."/>
            <person name="Kuo A."/>
            <person name="Mondo S."/>
            <person name="Pangilinan J."/>
            <person name="Riley R."/>
            <person name="Labutti K."/>
            <person name="Andreopoulos B."/>
            <person name="Lipzen A."/>
            <person name="Chen C."/>
            <person name="Yanf M."/>
            <person name="Daum C."/>
            <person name="Ng V."/>
            <person name="Clum A."/>
            <person name="Ohm R."/>
            <person name="Martin F."/>
            <person name="Silar P."/>
            <person name="Natvig D."/>
            <person name="Lalanne C."/>
            <person name="Gautier V."/>
            <person name="Ament-Velasquez S.L."/>
            <person name="Kruys A."/>
            <person name="Hutchinson M.I."/>
            <person name="Powell A.J."/>
            <person name="Barry K."/>
            <person name="Miller A.N."/>
            <person name="Grigoriev I.V."/>
            <person name="Debuchy R."/>
            <person name="Gladieux P."/>
            <person name="Thoren M.H."/>
            <person name="Johannesson H."/>
        </authorList>
    </citation>
    <scope>NUCLEOTIDE SEQUENCE</scope>
    <source>
        <strain evidence="1">CBS 757.83</strain>
    </source>
</reference>
<accession>A0AAN6Q099</accession>
<organism evidence="1 2">
    <name type="scientific">Parathielavia hyrcaniae</name>
    <dbReference type="NCBI Taxonomy" id="113614"/>
    <lineage>
        <taxon>Eukaryota</taxon>
        <taxon>Fungi</taxon>
        <taxon>Dikarya</taxon>
        <taxon>Ascomycota</taxon>
        <taxon>Pezizomycotina</taxon>
        <taxon>Sordariomycetes</taxon>
        <taxon>Sordariomycetidae</taxon>
        <taxon>Sordariales</taxon>
        <taxon>Chaetomiaceae</taxon>
        <taxon>Parathielavia</taxon>
    </lineage>
</organism>
<evidence type="ECO:0000313" key="2">
    <source>
        <dbReference type="Proteomes" id="UP001305647"/>
    </source>
</evidence>
<proteinExistence type="predicted"/>
<sequence length="203" mass="22628">MYMLRQEIICPYLSCRGAAVAYLRHAAPPSPPFLPSADIGAQRRRYFWWFLFCIPADESGCCFSSSRTSGLVLLIKQPQAVQLRTGNARLEKKRQLSPVLAADQIRPPLDGANVVPQSNPTRQSTLGRSEATCSLLPGLGVLHGAAIAHEKDGETQEVARPRQHLAPHFFLPHRMPNPHRRPPSRKPLFAQSVLLCKFTHTIH</sequence>
<reference evidence="1" key="1">
    <citation type="journal article" date="2023" name="Mol. Phylogenet. Evol.">
        <title>Genome-scale phylogeny and comparative genomics of the fungal order Sordariales.</title>
        <authorList>
            <person name="Hensen N."/>
            <person name="Bonometti L."/>
            <person name="Westerberg I."/>
            <person name="Brannstrom I.O."/>
            <person name="Guillou S."/>
            <person name="Cros-Aarteil S."/>
            <person name="Calhoun S."/>
            <person name="Haridas S."/>
            <person name="Kuo A."/>
            <person name="Mondo S."/>
            <person name="Pangilinan J."/>
            <person name="Riley R."/>
            <person name="LaButti K."/>
            <person name="Andreopoulos B."/>
            <person name="Lipzen A."/>
            <person name="Chen C."/>
            <person name="Yan M."/>
            <person name="Daum C."/>
            <person name="Ng V."/>
            <person name="Clum A."/>
            <person name="Steindorff A."/>
            <person name="Ohm R.A."/>
            <person name="Martin F."/>
            <person name="Silar P."/>
            <person name="Natvig D.O."/>
            <person name="Lalanne C."/>
            <person name="Gautier V."/>
            <person name="Ament-Velasquez S.L."/>
            <person name="Kruys A."/>
            <person name="Hutchinson M.I."/>
            <person name="Powell A.J."/>
            <person name="Barry K."/>
            <person name="Miller A.N."/>
            <person name="Grigoriev I.V."/>
            <person name="Debuchy R."/>
            <person name="Gladieux P."/>
            <person name="Hiltunen Thoren M."/>
            <person name="Johannesson H."/>
        </authorList>
    </citation>
    <scope>NUCLEOTIDE SEQUENCE</scope>
    <source>
        <strain evidence="1">CBS 757.83</strain>
    </source>
</reference>
<name>A0AAN6Q099_9PEZI</name>